<sequence length="288" mass="31742">MIIKKIPVLLVSTLCLFGVWVKGSNGPEQPNLPIRAEAALLMDFHSGRVLFSKNESEKLFPASTTKVLTAWVAIKHGELNEQVKVGKEVSFRSPGESTAWLKEGQTLTLRELLIGMMLPSGNDAARTVAVHIGKKHLGTPNISDEEAINHFVAMMNQQAEEVGANHSHFMNPTGLHHPEHYSTAEDLALISKAVMKHKDFQEIVNLQNFTNPLLTYQNTNKLLDSNSTYYFKGTNGIKTGFTDEAGYCLISSAERNGKEYIAVVLKSSQDGVWKDSTTLLNKGFSTSP</sequence>
<dbReference type="GO" id="GO:0071555">
    <property type="term" value="P:cell wall organization"/>
    <property type="evidence" value="ECO:0007669"/>
    <property type="project" value="UniProtKB-KW"/>
</dbReference>
<dbReference type="GO" id="GO:0006508">
    <property type="term" value="P:proteolysis"/>
    <property type="evidence" value="ECO:0007669"/>
    <property type="project" value="InterPro"/>
</dbReference>
<dbReference type="Gene3D" id="3.40.710.10">
    <property type="entry name" value="DD-peptidase/beta-lactamase superfamily"/>
    <property type="match status" value="1"/>
</dbReference>
<evidence type="ECO:0000259" key="10">
    <source>
        <dbReference type="Pfam" id="PF00768"/>
    </source>
</evidence>
<keyword evidence="12" id="KW-1185">Reference proteome</keyword>
<evidence type="ECO:0000256" key="5">
    <source>
        <dbReference type="ARBA" id="ARBA00022984"/>
    </source>
</evidence>
<comment type="caution">
    <text evidence="11">The sequence shown here is derived from an EMBL/GenBank/DDBJ whole genome shotgun (WGS) entry which is preliminary data.</text>
</comment>
<dbReference type="EMBL" id="JAGYPF010000001">
    <property type="protein sequence ID" value="MBS4211750.1"/>
    <property type="molecule type" value="Genomic_DNA"/>
</dbReference>
<keyword evidence="11" id="KW-0121">Carboxypeptidase</keyword>
<evidence type="ECO:0000256" key="2">
    <source>
        <dbReference type="ARBA" id="ARBA00022729"/>
    </source>
</evidence>
<evidence type="ECO:0000313" key="11">
    <source>
        <dbReference type="EMBL" id="MBS4211750.1"/>
    </source>
</evidence>
<protein>
    <submittedName>
        <fullName evidence="11">D-alanyl-D-alanine carboxypeptidase</fullName>
    </submittedName>
</protein>
<dbReference type="PANTHER" id="PTHR21581:SF33">
    <property type="entry name" value="D-ALANYL-D-ALANINE CARBOXYPEPTIDASE DACB"/>
    <property type="match status" value="1"/>
</dbReference>
<evidence type="ECO:0000256" key="6">
    <source>
        <dbReference type="ARBA" id="ARBA00023316"/>
    </source>
</evidence>
<keyword evidence="3" id="KW-0378">Hydrolase</keyword>
<accession>A0A942TZL3</accession>
<keyword evidence="2" id="KW-0732">Signal</keyword>
<dbReference type="GO" id="GO:0008360">
    <property type="term" value="P:regulation of cell shape"/>
    <property type="evidence" value="ECO:0007669"/>
    <property type="project" value="UniProtKB-KW"/>
</dbReference>
<dbReference type="GO" id="GO:0009002">
    <property type="term" value="F:serine-type D-Ala-D-Ala carboxypeptidase activity"/>
    <property type="evidence" value="ECO:0007669"/>
    <property type="project" value="InterPro"/>
</dbReference>
<dbReference type="AlphaFoldDB" id="A0A942TZL3"/>
<keyword evidence="5" id="KW-0573">Peptidoglycan synthesis</keyword>
<dbReference type="PRINTS" id="PR00725">
    <property type="entry name" value="DADACBPTASE1"/>
</dbReference>
<name>A0A942TZL3_9BACI</name>
<dbReference type="Pfam" id="PF00768">
    <property type="entry name" value="Peptidase_S11"/>
    <property type="match status" value="1"/>
</dbReference>
<feature type="domain" description="Peptidase S11 D-alanyl-D-alanine carboxypeptidase A N-terminal" evidence="10">
    <location>
        <begin position="29"/>
        <end position="267"/>
    </location>
</feature>
<keyword evidence="11" id="KW-0645">Protease</keyword>
<evidence type="ECO:0000256" key="3">
    <source>
        <dbReference type="ARBA" id="ARBA00022801"/>
    </source>
</evidence>
<feature type="active site" evidence="7">
    <location>
        <position position="120"/>
    </location>
</feature>
<evidence type="ECO:0000256" key="1">
    <source>
        <dbReference type="ARBA" id="ARBA00007164"/>
    </source>
</evidence>
<proteinExistence type="inferred from homology"/>
<evidence type="ECO:0000313" key="12">
    <source>
        <dbReference type="Proteomes" id="UP000679749"/>
    </source>
</evidence>
<dbReference type="RefSeq" id="WP_213116238.1">
    <property type="nucleotide sequence ID" value="NZ_JAGYPF010000001.1"/>
</dbReference>
<dbReference type="PANTHER" id="PTHR21581">
    <property type="entry name" value="D-ALANYL-D-ALANINE CARBOXYPEPTIDASE"/>
    <property type="match status" value="1"/>
</dbReference>
<evidence type="ECO:0000256" key="4">
    <source>
        <dbReference type="ARBA" id="ARBA00022960"/>
    </source>
</evidence>
<reference evidence="11" key="1">
    <citation type="submission" date="2021-05" db="EMBL/GenBank/DDBJ databases">
        <title>Novel Bacillus species.</title>
        <authorList>
            <person name="Liu G."/>
        </authorList>
    </citation>
    <scope>NUCLEOTIDE SEQUENCE</scope>
    <source>
        <strain evidence="11">FJAT-49825</strain>
    </source>
</reference>
<evidence type="ECO:0000256" key="9">
    <source>
        <dbReference type="RuleBase" id="RU004016"/>
    </source>
</evidence>
<evidence type="ECO:0000256" key="7">
    <source>
        <dbReference type="PIRSR" id="PIRSR618044-1"/>
    </source>
</evidence>
<comment type="similarity">
    <text evidence="1 9">Belongs to the peptidase S11 family.</text>
</comment>
<dbReference type="InterPro" id="IPR012338">
    <property type="entry name" value="Beta-lactam/transpept-like"/>
</dbReference>
<gene>
    <name evidence="11" type="ORF">KHA99_04660</name>
</gene>
<feature type="active site" description="Acyl-ester intermediate" evidence="7">
    <location>
        <position position="63"/>
    </location>
</feature>
<organism evidence="11 12">
    <name type="scientific">Neobacillus rhizophilus</name>
    <dbReference type="NCBI Taxonomy" id="2833579"/>
    <lineage>
        <taxon>Bacteria</taxon>
        <taxon>Bacillati</taxon>
        <taxon>Bacillota</taxon>
        <taxon>Bacilli</taxon>
        <taxon>Bacillales</taxon>
        <taxon>Bacillaceae</taxon>
        <taxon>Neobacillus</taxon>
    </lineage>
</organism>
<dbReference type="InterPro" id="IPR001967">
    <property type="entry name" value="Peptidase_S11_N"/>
</dbReference>
<feature type="binding site" evidence="8">
    <location>
        <position position="238"/>
    </location>
    <ligand>
        <name>substrate</name>
    </ligand>
</feature>
<dbReference type="GO" id="GO:0009252">
    <property type="term" value="P:peptidoglycan biosynthetic process"/>
    <property type="evidence" value="ECO:0007669"/>
    <property type="project" value="UniProtKB-KW"/>
</dbReference>
<feature type="active site" description="Proton acceptor" evidence="7">
    <location>
        <position position="66"/>
    </location>
</feature>
<keyword evidence="4" id="KW-0133">Cell shape</keyword>
<dbReference type="InterPro" id="IPR018044">
    <property type="entry name" value="Peptidase_S11"/>
</dbReference>
<dbReference type="Proteomes" id="UP000679749">
    <property type="component" value="Unassembled WGS sequence"/>
</dbReference>
<keyword evidence="6" id="KW-0961">Cell wall biogenesis/degradation</keyword>
<evidence type="ECO:0000256" key="8">
    <source>
        <dbReference type="PIRSR" id="PIRSR618044-2"/>
    </source>
</evidence>
<dbReference type="SUPFAM" id="SSF56601">
    <property type="entry name" value="beta-lactamase/transpeptidase-like"/>
    <property type="match status" value="1"/>
</dbReference>